<keyword evidence="12" id="KW-0812">Transmembrane</keyword>
<accession>A0ABD3A1F3</accession>
<name>A0ABD3A1F3_9GENT</name>
<comment type="catalytic activity">
    <reaction evidence="8">
        <text>L-threonyl-[protein] + ATP = O-phospho-L-threonyl-[protein] + ADP + H(+)</text>
        <dbReference type="Rhea" id="RHEA:46608"/>
        <dbReference type="Rhea" id="RHEA-COMP:11060"/>
        <dbReference type="Rhea" id="RHEA-COMP:11605"/>
        <dbReference type="ChEBI" id="CHEBI:15378"/>
        <dbReference type="ChEBI" id="CHEBI:30013"/>
        <dbReference type="ChEBI" id="CHEBI:30616"/>
        <dbReference type="ChEBI" id="CHEBI:61977"/>
        <dbReference type="ChEBI" id="CHEBI:456216"/>
        <dbReference type="EC" id="2.7.11.1"/>
    </reaction>
</comment>
<evidence type="ECO:0000313" key="14">
    <source>
        <dbReference type="EMBL" id="KAL3523578.1"/>
    </source>
</evidence>
<dbReference type="InterPro" id="IPR000719">
    <property type="entry name" value="Prot_kinase_dom"/>
</dbReference>
<dbReference type="Proteomes" id="UP001630127">
    <property type="component" value="Unassembled WGS sequence"/>
</dbReference>
<dbReference type="InterPro" id="IPR011009">
    <property type="entry name" value="Kinase-like_dom_sf"/>
</dbReference>
<dbReference type="InterPro" id="IPR017441">
    <property type="entry name" value="Protein_kinase_ATP_BS"/>
</dbReference>
<proteinExistence type="inferred from homology"/>
<evidence type="ECO:0000256" key="12">
    <source>
        <dbReference type="SAM" id="Phobius"/>
    </source>
</evidence>
<comment type="catalytic activity">
    <reaction evidence="9">
        <text>L-seryl-[protein] + ATP = O-phospho-L-seryl-[protein] + ADP + H(+)</text>
        <dbReference type="Rhea" id="RHEA:17989"/>
        <dbReference type="Rhea" id="RHEA-COMP:9863"/>
        <dbReference type="Rhea" id="RHEA-COMP:11604"/>
        <dbReference type="ChEBI" id="CHEBI:15378"/>
        <dbReference type="ChEBI" id="CHEBI:29999"/>
        <dbReference type="ChEBI" id="CHEBI:30616"/>
        <dbReference type="ChEBI" id="CHEBI:83421"/>
        <dbReference type="ChEBI" id="CHEBI:456216"/>
        <dbReference type="EC" id="2.7.11.1"/>
    </reaction>
</comment>
<evidence type="ECO:0000256" key="9">
    <source>
        <dbReference type="ARBA" id="ARBA00048679"/>
    </source>
</evidence>
<keyword evidence="7 10" id="KW-0067">ATP-binding</keyword>
<dbReference type="FunFam" id="3.30.200.20:FF:000039">
    <property type="entry name" value="receptor-like protein kinase FERONIA"/>
    <property type="match status" value="1"/>
</dbReference>
<evidence type="ECO:0000256" key="11">
    <source>
        <dbReference type="RuleBase" id="RU000304"/>
    </source>
</evidence>
<dbReference type="InterPro" id="IPR008271">
    <property type="entry name" value="Ser/Thr_kinase_AS"/>
</dbReference>
<organism evidence="14 15">
    <name type="scientific">Cinchona calisaya</name>
    <dbReference type="NCBI Taxonomy" id="153742"/>
    <lineage>
        <taxon>Eukaryota</taxon>
        <taxon>Viridiplantae</taxon>
        <taxon>Streptophyta</taxon>
        <taxon>Embryophyta</taxon>
        <taxon>Tracheophyta</taxon>
        <taxon>Spermatophyta</taxon>
        <taxon>Magnoliopsida</taxon>
        <taxon>eudicotyledons</taxon>
        <taxon>Gunneridae</taxon>
        <taxon>Pentapetalae</taxon>
        <taxon>asterids</taxon>
        <taxon>lamiids</taxon>
        <taxon>Gentianales</taxon>
        <taxon>Rubiaceae</taxon>
        <taxon>Cinchonoideae</taxon>
        <taxon>Cinchoneae</taxon>
        <taxon>Cinchona</taxon>
    </lineage>
</organism>
<dbReference type="InterPro" id="IPR051824">
    <property type="entry name" value="LRR_Rcpt-Like_S/T_Kinase"/>
</dbReference>
<dbReference type="Pfam" id="PF12819">
    <property type="entry name" value="Malectin_like"/>
    <property type="match status" value="1"/>
</dbReference>
<dbReference type="PROSITE" id="PS50011">
    <property type="entry name" value="PROTEIN_KINASE_DOM"/>
    <property type="match status" value="1"/>
</dbReference>
<evidence type="ECO:0000259" key="13">
    <source>
        <dbReference type="PROSITE" id="PS50011"/>
    </source>
</evidence>
<keyword evidence="12" id="KW-1133">Transmembrane helix</keyword>
<comment type="caution">
    <text evidence="14">The sequence shown here is derived from an EMBL/GenBank/DDBJ whole genome shotgun (WGS) entry which is preliminary data.</text>
</comment>
<evidence type="ECO:0000256" key="7">
    <source>
        <dbReference type="ARBA" id="ARBA00022840"/>
    </source>
</evidence>
<evidence type="ECO:0000256" key="8">
    <source>
        <dbReference type="ARBA" id="ARBA00047899"/>
    </source>
</evidence>
<dbReference type="EMBL" id="JBJUIK010000007">
    <property type="protein sequence ID" value="KAL3523578.1"/>
    <property type="molecule type" value="Genomic_DNA"/>
</dbReference>
<dbReference type="Gene3D" id="3.30.200.20">
    <property type="entry name" value="Phosphorylase Kinase, domain 1"/>
    <property type="match status" value="1"/>
</dbReference>
<dbReference type="PANTHER" id="PTHR48006:SF102">
    <property type="entry name" value="LEUCINE-RICH REPEAT-CONTAINING PROTEIN DDB_G0281931-RELATED"/>
    <property type="match status" value="1"/>
</dbReference>
<dbReference type="InterPro" id="IPR001245">
    <property type="entry name" value="Ser-Thr/Tyr_kinase_cat_dom"/>
</dbReference>
<dbReference type="FunFam" id="1.10.510.10:FF:001023">
    <property type="entry name" value="Os07g0541700 protein"/>
    <property type="match status" value="1"/>
</dbReference>
<reference evidence="14 15" key="1">
    <citation type="submission" date="2024-11" db="EMBL/GenBank/DDBJ databases">
        <title>A near-complete genome assembly of Cinchona calisaya.</title>
        <authorList>
            <person name="Lian D.C."/>
            <person name="Zhao X.W."/>
            <person name="Wei L."/>
        </authorList>
    </citation>
    <scope>NUCLEOTIDE SEQUENCE [LARGE SCALE GENOMIC DNA]</scope>
    <source>
        <tissue evidence="14">Nenye</tissue>
    </source>
</reference>
<evidence type="ECO:0000256" key="5">
    <source>
        <dbReference type="ARBA" id="ARBA00022741"/>
    </source>
</evidence>
<dbReference type="Gene3D" id="2.60.120.430">
    <property type="entry name" value="Galactose-binding lectin"/>
    <property type="match status" value="1"/>
</dbReference>
<gene>
    <name evidence="14" type="ORF">ACH5RR_016412</name>
</gene>
<keyword evidence="5 10" id="KW-0547">Nucleotide-binding</keyword>
<evidence type="ECO:0000256" key="3">
    <source>
        <dbReference type="ARBA" id="ARBA00022527"/>
    </source>
</evidence>
<keyword evidence="6" id="KW-0418">Kinase</keyword>
<evidence type="ECO:0000256" key="2">
    <source>
        <dbReference type="ARBA" id="ARBA00012513"/>
    </source>
</evidence>
<keyword evidence="4" id="KW-0808">Transferase</keyword>
<dbReference type="SMART" id="SM00220">
    <property type="entry name" value="S_TKc"/>
    <property type="match status" value="1"/>
</dbReference>
<dbReference type="Gene3D" id="1.10.510.10">
    <property type="entry name" value="Transferase(Phosphotransferase) domain 1"/>
    <property type="match status" value="1"/>
</dbReference>
<feature type="domain" description="Protein kinase" evidence="13">
    <location>
        <begin position="252"/>
        <end position="462"/>
    </location>
</feature>
<dbReference type="SUPFAM" id="SSF56112">
    <property type="entry name" value="Protein kinase-like (PK-like)"/>
    <property type="match status" value="1"/>
</dbReference>
<dbReference type="Pfam" id="PF07714">
    <property type="entry name" value="PK_Tyr_Ser-Thr"/>
    <property type="match status" value="1"/>
</dbReference>
<evidence type="ECO:0000313" key="15">
    <source>
        <dbReference type="Proteomes" id="UP001630127"/>
    </source>
</evidence>
<comment type="similarity">
    <text evidence="11">Belongs to the protein kinase superfamily.</text>
</comment>
<feature type="transmembrane region" description="Helical" evidence="12">
    <location>
        <begin position="197"/>
        <end position="216"/>
    </location>
</feature>
<keyword evidence="12" id="KW-0472">Membrane</keyword>
<dbReference type="EC" id="2.7.11.1" evidence="2"/>
<dbReference type="InterPro" id="IPR024788">
    <property type="entry name" value="Malectin-like_Carb-bd_dom"/>
</dbReference>
<evidence type="ECO:0000256" key="6">
    <source>
        <dbReference type="ARBA" id="ARBA00022777"/>
    </source>
</evidence>
<dbReference type="AlphaFoldDB" id="A0ABD3A1F3"/>
<evidence type="ECO:0000256" key="4">
    <source>
        <dbReference type="ARBA" id="ARBA00022679"/>
    </source>
</evidence>
<evidence type="ECO:0000256" key="10">
    <source>
        <dbReference type="PROSITE-ProRule" id="PRU10141"/>
    </source>
</evidence>
<dbReference type="GO" id="GO:0004674">
    <property type="term" value="F:protein serine/threonine kinase activity"/>
    <property type="evidence" value="ECO:0007669"/>
    <property type="project" value="UniProtKB-KW"/>
</dbReference>
<dbReference type="PROSITE" id="PS00107">
    <property type="entry name" value="PROTEIN_KINASE_ATP"/>
    <property type="match status" value="1"/>
</dbReference>
<keyword evidence="15" id="KW-1185">Reference proteome</keyword>
<dbReference type="PROSITE" id="PS00108">
    <property type="entry name" value="PROTEIN_KINASE_ST"/>
    <property type="match status" value="1"/>
</dbReference>
<keyword evidence="3 11" id="KW-0723">Serine/threonine-protein kinase</keyword>
<dbReference type="GO" id="GO:0016020">
    <property type="term" value="C:membrane"/>
    <property type="evidence" value="ECO:0007669"/>
    <property type="project" value="UniProtKB-SubCell"/>
</dbReference>
<feature type="binding site" evidence="10">
    <location>
        <position position="281"/>
    </location>
    <ligand>
        <name>ATP</name>
        <dbReference type="ChEBI" id="CHEBI:30616"/>
    </ligand>
</feature>
<dbReference type="PANTHER" id="PTHR48006">
    <property type="entry name" value="LEUCINE-RICH REPEAT-CONTAINING PROTEIN DDB_G0281931-RELATED"/>
    <property type="match status" value="1"/>
</dbReference>
<comment type="subcellular location">
    <subcellularLocation>
        <location evidence="1">Membrane</location>
        <topology evidence="1">Single-pass type I membrane protein</topology>
    </subcellularLocation>
</comment>
<dbReference type="GO" id="GO:0005524">
    <property type="term" value="F:ATP binding"/>
    <property type="evidence" value="ECO:0007669"/>
    <property type="project" value="UniProtKB-UniRule"/>
</dbReference>
<evidence type="ECO:0000256" key="1">
    <source>
        <dbReference type="ARBA" id="ARBA00004479"/>
    </source>
</evidence>
<protein>
    <recommendedName>
        <fullName evidence="2">non-specific serine/threonine protein kinase</fullName>
        <ecNumber evidence="2">2.7.11.1</ecNumber>
    </recommendedName>
</protein>
<sequence>MFRRWSEDTKYLLESGVHRINHQVHRIKYAAFITPPKLYQTSWKKTGGNIRVNQMHNFTWKIPIKLGFGYLVRLHFCELDDGMAESEQREFNVLINNHIVETRADVIRWSGGNGIPVYRDYMLAMEGDKGGNNSDLLIALQSVNHLVFGLLNGVEIFKLSNLKNSLATPNPAFPKRLSASWNLRIQKVFLGFGQSNVIMAGMTILITLVTVVLYNLRLVWEKKFPMEKDTQKTEPSYHCFSLAEIKSATQNFSETFVIGRGGFGKVYKGFIRSISGDAAIKRLSIYSKQGAREFWTEIETLSKLQHVHLVSLLGYCNEGQEMILVYEYMPCGTLADHLYKLSRKGKDIAPLSWEQRLKICIGAARGMEYLHTGTECTVIHRDVKDSNILLDKNFVAKISDFGLSKLEKIVQSKSYVSTKIKGTAGYWDPEYVTTGRLTRKSDVYSFGVVLLVVLAGRPVKDS</sequence>